<dbReference type="InterPro" id="IPR010610">
    <property type="entry name" value="EryCIII-like_C"/>
</dbReference>
<sequence length="397" mass="41700">MRVLFCTTGGLGHLLPLRPLAQALRRLGHEVAWVTAPDACPALQGDGFDLFAAGPTFEASRGEFRTAHAGAAGLTGESLSAYTFPRLFGAVLGPAMLEGVERAARTWRPDFVVSEPAALAVPLVCRQLGLRHATHGYGLRPPREYVEEAMNFFGPYWRARGLDVPADGGLHRHLDLDIAPASLQASSGPKDGHTFRFSAYRPATTLPSALPAELQAALQQTPARRPRIYVTFGTVFNRSPVLLVAARAAALLGGTVVVTVGSDGDLPGLAQFGAHVHVHRFVDQGALLPYCDVVVSHGGAGAMLGAAAHGVPHLVLPQAADHFRNARALSQASAGSSVELEHQSVEAVSRELSKLLSGGALRAGAALVAQEMAAMPDAAAAARMLERWHSCTPLVSG</sequence>
<gene>
    <name evidence="6" type="ORF">E6Q80_01160</name>
</gene>
<dbReference type="InterPro" id="IPR002213">
    <property type="entry name" value="UDP_glucos_trans"/>
</dbReference>
<evidence type="ECO:0000313" key="7">
    <source>
        <dbReference type="Proteomes" id="UP000321192"/>
    </source>
</evidence>
<reference evidence="6 7" key="1">
    <citation type="submission" date="2018-09" db="EMBL/GenBank/DDBJ databases">
        <title>Metagenome Assembled Genomes from an Advanced Water Purification Facility.</title>
        <authorList>
            <person name="Stamps B.W."/>
            <person name="Spear J.R."/>
        </authorList>
    </citation>
    <scope>NUCLEOTIDE SEQUENCE [LARGE SCALE GENOMIC DNA]</scope>
    <source>
        <strain evidence="6">Bin_27_1</strain>
    </source>
</reference>
<dbReference type="InterPro" id="IPR050426">
    <property type="entry name" value="Glycosyltransferase_28"/>
</dbReference>
<dbReference type="Proteomes" id="UP000321192">
    <property type="component" value="Unassembled WGS sequence"/>
</dbReference>
<dbReference type="AlphaFoldDB" id="A0A5C7TAH5"/>
<keyword evidence="3 6" id="KW-0808">Transferase</keyword>
<dbReference type="GO" id="GO:0016758">
    <property type="term" value="F:hexosyltransferase activity"/>
    <property type="evidence" value="ECO:0007669"/>
    <property type="project" value="UniProtKB-ARBA"/>
</dbReference>
<dbReference type="GO" id="GO:0017000">
    <property type="term" value="P:antibiotic biosynthetic process"/>
    <property type="evidence" value="ECO:0007669"/>
    <property type="project" value="UniProtKB-ARBA"/>
</dbReference>
<evidence type="ECO:0000313" key="6">
    <source>
        <dbReference type="EMBL" id="TXH92065.1"/>
    </source>
</evidence>
<dbReference type="RefSeq" id="WP_276656447.1">
    <property type="nucleotide sequence ID" value="NZ_SSFD01000018.1"/>
</dbReference>
<accession>A0A5C7TAH5</accession>
<dbReference type="Gene3D" id="3.40.50.2000">
    <property type="entry name" value="Glycogen Phosphorylase B"/>
    <property type="match status" value="2"/>
</dbReference>
<evidence type="ECO:0000259" key="5">
    <source>
        <dbReference type="Pfam" id="PF21036"/>
    </source>
</evidence>
<feature type="domain" description="Erythromycin biosynthesis protein CIII-like N-terminal" evidence="5">
    <location>
        <begin position="22"/>
        <end position="233"/>
    </location>
</feature>
<evidence type="ECO:0000256" key="3">
    <source>
        <dbReference type="ARBA" id="ARBA00022679"/>
    </source>
</evidence>
<proteinExistence type="inferred from homology"/>
<dbReference type="PANTHER" id="PTHR48050">
    <property type="entry name" value="STEROL 3-BETA-GLUCOSYLTRANSFERASE"/>
    <property type="match status" value="1"/>
</dbReference>
<evidence type="ECO:0000256" key="1">
    <source>
        <dbReference type="ARBA" id="ARBA00006962"/>
    </source>
</evidence>
<keyword evidence="2" id="KW-0328">Glycosyltransferase</keyword>
<comment type="caution">
    <text evidence="6">The sequence shown here is derived from an EMBL/GenBank/DDBJ whole genome shotgun (WGS) entry which is preliminary data.</text>
</comment>
<dbReference type="SUPFAM" id="SSF53756">
    <property type="entry name" value="UDP-Glycosyltransferase/glycogen phosphorylase"/>
    <property type="match status" value="1"/>
</dbReference>
<dbReference type="GO" id="GO:0008194">
    <property type="term" value="F:UDP-glycosyltransferase activity"/>
    <property type="evidence" value="ECO:0007669"/>
    <property type="project" value="InterPro"/>
</dbReference>
<dbReference type="EMBL" id="SSFD01000018">
    <property type="protein sequence ID" value="TXH92065.1"/>
    <property type="molecule type" value="Genomic_DNA"/>
</dbReference>
<name>A0A5C7TAH5_THASP</name>
<protein>
    <submittedName>
        <fullName evidence="6">Glycosyltransferase</fullName>
    </submittedName>
</protein>
<feature type="domain" description="Erythromycin biosynthesis protein CIII-like C-terminal" evidence="4">
    <location>
        <begin position="252"/>
        <end position="385"/>
    </location>
</feature>
<dbReference type="Pfam" id="PF06722">
    <property type="entry name" value="EryCIII-like_C"/>
    <property type="match status" value="1"/>
</dbReference>
<evidence type="ECO:0000259" key="4">
    <source>
        <dbReference type="Pfam" id="PF06722"/>
    </source>
</evidence>
<dbReference type="PANTHER" id="PTHR48050:SF13">
    <property type="entry name" value="STEROL 3-BETA-GLUCOSYLTRANSFERASE UGT80A2"/>
    <property type="match status" value="1"/>
</dbReference>
<dbReference type="InterPro" id="IPR048284">
    <property type="entry name" value="EryCIII-like_N"/>
</dbReference>
<organism evidence="6 7">
    <name type="scientific">Thauera aminoaromatica</name>
    <dbReference type="NCBI Taxonomy" id="164330"/>
    <lineage>
        <taxon>Bacteria</taxon>
        <taxon>Pseudomonadati</taxon>
        <taxon>Pseudomonadota</taxon>
        <taxon>Betaproteobacteria</taxon>
        <taxon>Rhodocyclales</taxon>
        <taxon>Zoogloeaceae</taxon>
        <taxon>Thauera</taxon>
    </lineage>
</organism>
<comment type="similarity">
    <text evidence="1">Belongs to the glycosyltransferase 28 family.</text>
</comment>
<evidence type="ECO:0000256" key="2">
    <source>
        <dbReference type="ARBA" id="ARBA00022676"/>
    </source>
</evidence>
<dbReference type="CDD" id="cd03784">
    <property type="entry name" value="GT1_Gtf-like"/>
    <property type="match status" value="1"/>
</dbReference>
<dbReference type="Pfam" id="PF21036">
    <property type="entry name" value="EryCIII-like_N"/>
    <property type="match status" value="1"/>
</dbReference>